<comment type="caution">
    <text evidence="1">The sequence shown here is derived from an EMBL/GenBank/DDBJ whole genome shotgun (WGS) entry which is preliminary data.</text>
</comment>
<dbReference type="RefSeq" id="WP_386072233.1">
    <property type="nucleotide sequence ID" value="NZ_JBHTJT010000005.1"/>
</dbReference>
<accession>A0ABW3IL05</accession>
<dbReference type="Proteomes" id="UP001597108">
    <property type="component" value="Unassembled WGS sequence"/>
</dbReference>
<protein>
    <submittedName>
        <fullName evidence="1">Uncharacterized protein</fullName>
    </submittedName>
</protein>
<sequence>MHDIRKNHGDTADLRQRLERDGSDLAAYLARETGLPDLCVTVFTPYGWSGRRPCLCGIDVESDGRRGLATFSRAVLEAIGWDVYLGFDSADYHSFRSSGLSAHRRLAGCVRVRQVVRDFGLAMPG</sequence>
<evidence type="ECO:0000313" key="1">
    <source>
        <dbReference type="EMBL" id="MFD0978388.1"/>
    </source>
</evidence>
<dbReference type="EMBL" id="JBHTJT010000005">
    <property type="protein sequence ID" value="MFD0978388.1"/>
    <property type="molecule type" value="Genomic_DNA"/>
</dbReference>
<gene>
    <name evidence="1" type="ORF">ACFQ2S_01880</name>
</gene>
<evidence type="ECO:0000313" key="2">
    <source>
        <dbReference type="Proteomes" id="UP001597108"/>
    </source>
</evidence>
<proteinExistence type="predicted"/>
<organism evidence="1 2">
    <name type="scientific">Tropicimonas aquimaris</name>
    <dbReference type="NCBI Taxonomy" id="914152"/>
    <lineage>
        <taxon>Bacteria</taxon>
        <taxon>Pseudomonadati</taxon>
        <taxon>Pseudomonadota</taxon>
        <taxon>Alphaproteobacteria</taxon>
        <taxon>Rhodobacterales</taxon>
        <taxon>Roseobacteraceae</taxon>
        <taxon>Tropicimonas</taxon>
    </lineage>
</organism>
<reference evidence="2" key="1">
    <citation type="journal article" date="2019" name="Int. J. Syst. Evol. Microbiol.">
        <title>The Global Catalogue of Microorganisms (GCM) 10K type strain sequencing project: providing services to taxonomists for standard genome sequencing and annotation.</title>
        <authorList>
            <consortium name="The Broad Institute Genomics Platform"/>
            <consortium name="The Broad Institute Genome Sequencing Center for Infectious Disease"/>
            <person name="Wu L."/>
            <person name="Ma J."/>
        </authorList>
    </citation>
    <scope>NUCLEOTIDE SEQUENCE [LARGE SCALE GENOMIC DNA]</scope>
    <source>
        <strain evidence="2">CCUG 60524</strain>
    </source>
</reference>
<name>A0ABW3IL05_9RHOB</name>
<keyword evidence="2" id="KW-1185">Reference proteome</keyword>